<keyword evidence="4" id="KW-1133">Transmembrane helix</keyword>
<dbReference type="InterPro" id="IPR051104">
    <property type="entry name" value="FAD_monoxygenase"/>
</dbReference>
<dbReference type="SUPFAM" id="SSF54373">
    <property type="entry name" value="FAD-linked reductases, C-terminal domain"/>
    <property type="match status" value="1"/>
</dbReference>
<dbReference type="OrthoDB" id="417877at2759"/>
<dbReference type="InterPro" id="IPR002938">
    <property type="entry name" value="FAD-bd"/>
</dbReference>
<dbReference type="PANTHER" id="PTHR46720:SF3">
    <property type="entry name" value="FAD-BINDING DOMAIN-CONTAINING PROTEIN-RELATED"/>
    <property type="match status" value="1"/>
</dbReference>
<dbReference type="Proteomes" id="UP000193144">
    <property type="component" value="Unassembled WGS sequence"/>
</dbReference>
<dbReference type="Gene3D" id="3.50.50.60">
    <property type="entry name" value="FAD/NAD(P)-binding domain"/>
    <property type="match status" value="1"/>
</dbReference>
<protein>
    <recommendedName>
        <fullName evidence="5">FAD-binding domain-containing protein</fullName>
    </recommendedName>
</protein>
<name>A0A1Y1YD54_9PLEO</name>
<keyword evidence="7" id="KW-1185">Reference proteome</keyword>
<keyword evidence="2" id="KW-0274">FAD</keyword>
<keyword evidence="3" id="KW-0560">Oxidoreductase</keyword>
<dbReference type="PRINTS" id="PR00420">
    <property type="entry name" value="RNGMNOXGNASE"/>
</dbReference>
<evidence type="ECO:0000256" key="4">
    <source>
        <dbReference type="SAM" id="Phobius"/>
    </source>
</evidence>
<keyword evidence="4" id="KW-0472">Membrane</keyword>
<dbReference type="Pfam" id="PF01494">
    <property type="entry name" value="FAD_binding_3"/>
    <property type="match status" value="1"/>
</dbReference>
<gene>
    <name evidence="6" type="ORF">BCR34DRAFT_628934</name>
</gene>
<comment type="caution">
    <text evidence="6">The sequence shown here is derived from an EMBL/GenBank/DDBJ whole genome shotgun (WGS) entry which is preliminary data.</text>
</comment>
<keyword evidence="4" id="KW-0812">Transmembrane</keyword>
<evidence type="ECO:0000313" key="7">
    <source>
        <dbReference type="Proteomes" id="UP000193144"/>
    </source>
</evidence>
<evidence type="ECO:0000313" key="6">
    <source>
        <dbReference type="EMBL" id="ORX95922.1"/>
    </source>
</evidence>
<evidence type="ECO:0000256" key="1">
    <source>
        <dbReference type="ARBA" id="ARBA00022630"/>
    </source>
</evidence>
<dbReference type="GO" id="GO:0044550">
    <property type="term" value="P:secondary metabolite biosynthetic process"/>
    <property type="evidence" value="ECO:0007669"/>
    <property type="project" value="TreeGrafter"/>
</dbReference>
<dbReference type="InterPro" id="IPR036188">
    <property type="entry name" value="FAD/NAD-bd_sf"/>
</dbReference>
<sequence>MVSSSSPPDSGFNVAIIGAGIGGLGFAIGLSHLGVPFTIYESAPAFSAVGAGVGLGPNALRSMDLIDRRFRDMYMKIATGNLKPEKKHVMMEAMRLEEGLGEGEEWWGQGVWGSERFERTGAHRKDLLDIMTSFIPNDAVRFSKRVANMRQENGAATLVFEDGQVVKHAAVVASDGVKGASRRVVLGDQYPEAVEPKYTGKYVYRTILPMKESKEILGDLATDAKMFMGEEGNLSTYPISEGTQMNMVAFKRDKSEWEGKEFTYEVSREEMMEDFRELGADQRLLKLLSYASPMRWGIFHHPITPTYYNSLICLLGDVAHAGGPHQGAGAGQCLEDALILSRVLGKLYQSTSSILSSASPQRTRAVEAAFQAYDETRRPRAQKQVKTTNECGEVYNLRGEGVAGDIVKAVENLNNRFEWIWEHDLEGDVRAVEERFSELAELMQGKGTAEEVSAVTTMAVEEYARL</sequence>
<feature type="transmembrane region" description="Helical" evidence="4">
    <location>
        <begin position="12"/>
        <end position="33"/>
    </location>
</feature>
<reference evidence="6 7" key="1">
    <citation type="submission" date="2016-07" db="EMBL/GenBank/DDBJ databases">
        <title>Pervasive Adenine N6-methylation of Active Genes in Fungi.</title>
        <authorList>
            <consortium name="DOE Joint Genome Institute"/>
            <person name="Mondo S.J."/>
            <person name="Dannebaum R.O."/>
            <person name="Kuo R.C."/>
            <person name="Labutti K."/>
            <person name="Haridas S."/>
            <person name="Kuo A."/>
            <person name="Salamov A."/>
            <person name="Ahrendt S.R."/>
            <person name="Lipzen A."/>
            <person name="Sullivan W."/>
            <person name="Andreopoulos W.B."/>
            <person name="Clum A."/>
            <person name="Lindquist E."/>
            <person name="Daum C."/>
            <person name="Ramamoorthy G.K."/>
            <person name="Gryganskyi A."/>
            <person name="Culley D."/>
            <person name="Magnuson J.K."/>
            <person name="James T.Y."/>
            <person name="O'Malley M.A."/>
            <person name="Stajich J.E."/>
            <person name="Spatafora J.W."/>
            <person name="Visel A."/>
            <person name="Grigoriev I.V."/>
        </authorList>
    </citation>
    <scope>NUCLEOTIDE SEQUENCE [LARGE SCALE GENOMIC DNA]</scope>
    <source>
        <strain evidence="6 7">CBS 115471</strain>
    </source>
</reference>
<dbReference type="GO" id="GO:0071949">
    <property type="term" value="F:FAD binding"/>
    <property type="evidence" value="ECO:0007669"/>
    <property type="project" value="InterPro"/>
</dbReference>
<evidence type="ECO:0000256" key="2">
    <source>
        <dbReference type="ARBA" id="ARBA00022827"/>
    </source>
</evidence>
<feature type="domain" description="FAD-binding" evidence="5">
    <location>
        <begin position="140"/>
        <end position="371"/>
    </location>
</feature>
<dbReference type="EMBL" id="MCFA01000267">
    <property type="protein sequence ID" value="ORX95922.1"/>
    <property type="molecule type" value="Genomic_DNA"/>
</dbReference>
<accession>A0A1Y1YD54</accession>
<dbReference type="AlphaFoldDB" id="A0A1Y1YD54"/>
<proteinExistence type="predicted"/>
<dbReference type="STRING" id="1231657.A0A1Y1YD54"/>
<dbReference type="GO" id="GO:0016491">
    <property type="term" value="F:oxidoreductase activity"/>
    <property type="evidence" value="ECO:0007669"/>
    <property type="project" value="UniProtKB-KW"/>
</dbReference>
<evidence type="ECO:0000256" key="3">
    <source>
        <dbReference type="ARBA" id="ARBA00023002"/>
    </source>
</evidence>
<evidence type="ECO:0000259" key="5">
    <source>
        <dbReference type="Pfam" id="PF01494"/>
    </source>
</evidence>
<organism evidence="6 7">
    <name type="scientific">Clohesyomyces aquaticus</name>
    <dbReference type="NCBI Taxonomy" id="1231657"/>
    <lineage>
        <taxon>Eukaryota</taxon>
        <taxon>Fungi</taxon>
        <taxon>Dikarya</taxon>
        <taxon>Ascomycota</taxon>
        <taxon>Pezizomycotina</taxon>
        <taxon>Dothideomycetes</taxon>
        <taxon>Pleosporomycetidae</taxon>
        <taxon>Pleosporales</taxon>
        <taxon>Lindgomycetaceae</taxon>
        <taxon>Clohesyomyces</taxon>
    </lineage>
</organism>
<keyword evidence="1" id="KW-0285">Flavoprotein</keyword>
<dbReference type="PANTHER" id="PTHR46720">
    <property type="entry name" value="HYDROXYLASE, PUTATIVE (AFU_ORTHOLOGUE AFUA_3G01460)-RELATED"/>
    <property type="match status" value="1"/>
</dbReference>
<dbReference type="SUPFAM" id="SSF51905">
    <property type="entry name" value="FAD/NAD(P)-binding domain"/>
    <property type="match status" value="1"/>
</dbReference>